<accession>A0A4R9BQL8</accession>
<dbReference type="AlphaFoldDB" id="A0A4R9BQL8"/>
<evidence type="ECO:0008006" key="3">
    <source>
        <dbReference type="Google" id="ProtNLM"/>
    </source>
</evidence>
<evidence type="ECO:0000313" key="1">
    <source>
        <dbReference type="EMBL" id="TFD88830.1"/>
    </source>
</evidence>
<sequence length="77" mass="8419">MRPADPNDDPACLSVQVLPAWRHRGIGTARADQSPGHPSVTTFNAEENRHMLAVNEALGFGPMRSEGVWKRFVPPVA</sequence>
<dbReference type="RefSeq" id="WP_134528688.1">
    <property type="nucleotide sequence ID" value="NZ_SOHN01000009.1"/>
</dbReference>
<proteinExistence type="predicted"/>
<organism evidence="1 2">
    <name type="scientific">Cryobacterium serini</name>
    <dbReference type="NCBI Taxonomy" id="1259201"/>
    <lineage>
        <taxon>Bacteria</taxon>
        <taxon>Bacillati</taxon>
        <taxon>Actinomycetota</taxon>
        <taxon>Actinomycetes</taxon>
        <taxon>Micrococcales</taxon>
        <taxon>Microbacteriaceae</taxon>
        <taxon>Cryobacterium</taxon>
    </lineage>
</organism>
<evidence type="ECO:0000313" key="2">
    <source>
        <dbReference type="Proteomes" id="UP000297626"/>
    </source>
</evidence>
<protein>
    <recommendedName>
        <fullName evidence="3">GNAT family N-acetyltransferase</fullName>
    </recommendedName>
</protein>
<gene>
    <name evidence="1" type="ORF">E3T51_05665</name>
</gene>
<comment type="caution">
    <text evidence="1">The sequence shown here is derived from an EMBL/GenBank/DDBJ whole genome shotgun (WGS) entry which is preliminary data.</text>
</comment>
<dbReference type="EMBL" id="SOHN01000009">
    <property type="protein sequence ID" value="TFD88830.1"/>
    <property type="molecule type" value="Genomic_DNA"/>
</dbReference>
<name>A0A4R9BQL8_9MICO</name>
<dbReference type="Proteomes" id="UP000297626">
    <property type="component" value="Unassembled WGS sequence"/>
</dbReference>
<keyword evidence="2" id="KW-1185">Reference proteome</keyword>
<dbReference type="InterPro" id="IPR016181">
    <property type="entry name" value="Acyl_CoA_acyltransferase"/>
</dbReference>
<reference evidence="1 2" key="1">
    <citation type="submission" date="2019-03" db="EMBL/GenBank/DDBJ databases">
        <title>Genomics of glacier-inhabiting Cryobacterium strains.</title>
        <authorList>
            <person name="Liu Q."/>
            <person name="Xin Y.-H."/>
        </authorList>
    </citation>
    <scope>NUCLEOTIDE SEQUENCE [LARGE SCALE GENOMIC DNA]</scope>
    <source>
        <strain evidence="1 2">Sr54</strain>
    </source>
</reference>
<dbReference type="Gene3D" id="3.40.630.30">
    <property type="match status" value="1"/>
</dbReference>
<dbReference type="SUPFAM" id="SSF55729">
    <property type="entry name" value="Acyl-CoA N-acyltransferases (Nat)"/>
    <property type="match status" value="1"/>
</dbReference>